<dbReference type="OrthoDB" id="3568407at2"/>
<name>A0A855Y4P9_9BACL</name>
<sequence>MKSKEKPSRLTVYLPEKAREELLNIANNTGLSQSHLVVLATHSLIANYKTKGNTIFSDLLGIGSNLNGIDSNRYTIAVAEKESKYEV</sequence>
<evidence type="ECO:0000313" key="1">
    <source>
        <dbReference type="EMBL" id="PWW38082.1"/>
    </source>
</evidence>
<dbReference type="RefSeq" id="WP_090994536.1">
    <property type="nucleotide sequence ID" value="NZ_QGTZ01000008.1"/>
</dbReference>
<proteinExistence type="predicted"/>
<protein>
    <submittedName>
        <fullName evidence="1">Uncharacterized protein</fullName>
    </submittedName>
</protein>
<evidence type="ECO:0000313" key="4">
    <source>
        <dbReference type="Proteomes" id="UP000248827"/>
    </source>
</evidence>
<dbReference type="EMBL" id="QGTZ01000008">
    <property type="protein sequence ID" value="PWW38082.1"/>
    <property type="molecule type" value="Genomic_DNA"/>
</dbReference>
<dbReference type="Proteomes" id="UP000248827">
    <property type="component" value="Unassembled WGS sequence"/>
</dbReference>
<dbReference type="InterPro" id="IPR013321">
    <property type="entry name" value="Arc_rbn_hlx_hlx"/>
</dbReference>
<dbReference type="AlphaFoldDB" id="A0A855Y4P9"/>
<evidence type="ECO:0000313" key="2">
    <source>
        <dbReference type="EMBL" id="RAI94460.1"/>
    </source>
</evidence>
<dbReference type="GO" id="GO:0006355">
    <property type="term" value="P:regulation of DNA-templated transcription"/>
    <property type="evidence" value="ECO:0007669"/>
    <property type="project" value="InterPro"/>
</dbReference>
<dbReference type="Proteomes" id="UP000247078">
    <property type="component" value="Unassembled WGS sequence"/>
</dbReference>
<keyword evidence="4" id="KW-1185">Reference proteome</keyword>
<evidence type="ECO:0000313" key="3">
    <source>
        <dbReference type="Proteomes" id="UP000247078"/>
    </source>
</evidence>
<reference evidence="1 3" key="1">
    <citation type="submission" date="2018-05" db="EMBL/GenBank/DDBJ databases">
        <title>Freshwater and sediment microbial communities from various areas in North America, analyzing microbe dynamics in response to fracking.</title>
        <authorList>
            <person name="Lamendella R."/>
        </authorList>
    </citation>
    <scope>NUCLEOTIDE SEQUENCE [LARGE SCALE GENOMIC DNA]</scope>
    <source>
        <strain evidence="1 3">DB-3</strain>
        <strain evidence="2 4">NG-13</strain>
    </source>
</reference>
<accession>A0A855Y4P9</accession>
<organism evidence="1 3">
    <name type="scientific">Paenibacillus pabuli</name>
    <dbReference type="NCBI Taxonomy" id="1472"/>
    <lineage>
        <taxon>Bacteria</taxon>
        <taxon>Bacillati</taxon>
        <taxon>Bacillota</taxon>
        <taxon>Bacilli</taxon>
        <taxon>Bacillales</taxon>
        <taxon>Paenibacillaceae</taxon>
        <taxon>Paenibacillus</taxon>
    </lineage>
</organism>
<gene>
    <name evidence="2" type="ORF">DET54_108260</name>
    <name evidence="1" type="ORF">DET56_108275</name>
</gene>
<dbReference type="EMBL" id="QLLI01000008">
    <property type="protein sequence ID" value="RAI94460.1"/>
    <property type="molecule type" value="Genomic_DNA"/>
</dbReference>
<dbReference type="Gene3D" id="1.10.1220.10">
    <property type="entry name" value="Met repressor-like"/>
    <property type="match status" value="1"/>
</dbReference>
<comment type="caution">
    <text evidence="1">The sequence shown here is derived from an EMBL/GenBank/DDBJ whole genome shotgun (WGS) entry which is preliminary data.</text>
</comment>